<keyword evidence="5 7" id="KW-0560">Oxidoreductase</keyword>
<keyword evidence="6 7" id="KW-0520">NAD</keyword>
<keyword evidence="12" id="KW-1185">Reference proteome</keyword>
<keyword evidence="4 7" id="KW-0521">NADP</keyword>
<evidence type="ECO:0000256" key="2">
    <source>
        <dbReference type="ARBA" id="ARBA00022630"/>
    </source>
</evidence>
<feature type="compositionally biased region" description="Basic and acidic residues" evidence="9">
    <location>
        <begin position="177"/>
        <end position="195"/>
    </location>
</feature>
<dbReference type="InterPro" id="IPR029479">
    <property type="entry name" value="Nitroreductase"/>
</dbReference>
<gene>
    <name evidence="11" type="ORF">GNP93_02610</name>
</gene>
<feature type="region of interest" description="Disordered" evidence="9">
    <location>
        <begin position="173"/>
        <end position="195"/>
    </location>
</feature>
<dbReference type="Gene3D" id="3.40.109.10">
    <property type="entry name" value="NADH Oxidase"/>
    <property type="match status" value="1"/>
</dbReference>
<evidence type="ECO:0000256" key="8">
    <source>
        <dbReference type="PIRSR" id="PIRSR000232-1"/>
    </source>
</evidence>
<dbReference type="InterPro" id="IPR000415">
    <property type="entry name" value="Nitroreductase-like"/>
</dbReference>
<dbReference type="PIRSF" id="PIRSF000232">
    <property type="entry name" value="YdjA"/>
    <property type="match status" value="1"/>
</dbReference>
<dbReference type="PANTHER" id="PTHR43821:SF1">
    <property type="entry name" value="NAD(P)H NITROREDUCTASE YDJA-RELATED"/>
    <property type="match status" value="1"/>
</dbReference>
<evidence type="ECO:0000256" key="6">
    <source>
        <dbReference type="ARBA" id="ARBA00023027"/>
    </source>
</evidence>
<dbReference type="SUPFAM" id="SSF55469">
    <property type="entry name" value="FMN-dependent nitroreductase-like"/>
    <property type="match status" value="1"/>
</dbReference>
<dbReference type="InterPro" id="IPR052530">
    <property type="entry name" value="NAD(P)H_nitroreductase"/>
</dbReference>
<feature type="binding site" evidence="8">
    <location>
        <position position="39"/>
    </location>
    <ligand>
        <name>FMN</name>
        <dbReference type="ChEBI" id="CHEBI:58210"/>
        <note>ligand shared between dimeric partners</note>
    </ligand>
</feature>
<evidence type="ECO:0000256" key="7">
    <source>
        <dbReference type="PIRNR" id="PIRNR000232"/>
    </source>
</evidence>
<reference evidence="11 12" key="1">
    <citation type="submission" date="2019-11" db="EMBL/GenBank/DDBJ databases">
        <title>Draft genome sequences of five Paenibacillus species of dairy origin.</title>
        <authorList>
            <person name="Olajide A.M."/>
            <person name="Chen S."/>
            <person name="Lapointe G."/>
        </authorList>
    </citation>
    <scope>NUCLEOTIDE SEQUENCE [LARGE SCALE GENOMIC DNA]</scope>
    <source>
        <strain evidence="11 12">2CS3</strain>
    </source>
</reference>
<dbReference type="Proteomes" id="UP000450917">
    <property type="component" value="Unassembled WGS sequence"/>
</dbReference>
<keyword evidence="2 7" id="KW-0285">Flavoprotein</keyword>
<organism evidence="11 12">
    <name type="scientific">Paenibacillus validus</name>
    <dbReference type="NCBI Taxonomy" id="44253"/>
    <lineage>
        <taxon>Bacteria</taxon>
        <taxon>Bacillati</taxon>
        <taxon>Bacillota</taxon>
        <taxon>Bacilli</taxon>
        <taxon>Bacillales</taxon>
        <taxon>Paenibacillaceae</taxon>
        <taxon>Paenibacillus</taxon>
    </lineage>
</organism>
<comment type="similarity">
    <text evidence="1 7">Belongs to the nitroreductase family.</text>
</comment>
<feature type="domain" description="Nitroreductase" evidence="10">
    <location>
        <begin position="7"/>
        <end position="169"/>
    </location>
</feature>
<dbReference type="GO" id="GO:0016491">
    <property type="term" value="F:oxidoreductase activity"/>
    <property type="evidence" value="ECO:0007669"/>
    <property type="project" value="UniProtKB-UniRule"/>
</dbReference>
<evidence type="ECO:0000256" key="5">
    <source>
        <dbReference type="ARBA" id="ARBA00023002"/>
    </source>
</evidence>
<protein>
    <recommendedName>
        <fullName evidence="7">Putative NAD(P)H nitroreductase</fullName>
        <ecNumber evidence="7">1.-.-.-</ecNumber>
    </recommendedName>
</protein>
<keyword evidence="3 7" id="KW-0288">FMN</keyword>
<evidence type="ECO:0000256" key="9">
    <source>
        <dbReference type="SAM" id="MobiDB-lite"/>
    </source>
</evidence>
<proteinExistence type="inferred from homology"/>
<feature type="binding site" description="in other chain" evidence="8">
    <location>
        <begin position="10"/>
        <end position="12"/>
    </location>
    <ligand>
        <name>FMN</name>
        <dbReference type="ChEBI" id="CHEBI:58210"/>
        <note>ligand shared between dimeric partners</note>
    </ligand>
</feature>
<dbReference type="AlphaFoldDB" id="A0A7X3CQU6"/>
<dbReference type="PANTHER" id="PTHR43821">
    <property type="entry name" value="NAD(P)H NITROREDUCTASE YDJA-RELATED"/>
    <property type="match status" value="1"/>
</dbReference>
<evidence type="ECO:0000259" key="10">
    <source>
        <dbReference type="Pfam" id="PF00881"/>
    </source>
</evidence>
<dbReference type="Pfam" id="PF00881">
    <property type="entry name" value="Nitroreductase"/>
    <property type="match status" value="1"/>
</dbReference>
<evidence type="ECO:0000313" key="12">
    <source>
        <dbReference type="Proteomes" id="UP000450917"/>
    </source>
</evidence>
<dbReference type="CDD" id="cd02135">
    <property type="entry name" value="YdjA-like"/>
    <property type="match status" value="1"/>
</dbReference>
<evidence type="ECO:0000256" key="1">
    <source>
        <dbReference type="ARBA" id="ARBA00007118"/>
    </source>
</evidence>
<evidence type="ECO:0000256" key="4">
    <source>
        <dbReference type="ARBA" id="ARBA00022857"/>
    </source>
</evidence>
<comment type="caution">
    <text evidence="11">The sequence shown here is derived from an EMBL/GenBank/DDBJ whole genome shotgun (WGS) entry which is preliminary data.</text>
</comment>
<name>A0A7X3CQU6_9BACL</name>
<evidence type="ECO:0000256" key="3">
    <source>
        <dbReference type="ARBA" id="ARBA00022643"/>
    </source>
</evidence>
<sequence length="195" mass="21514">MDVFKAIRERRTIGRVKDIAVPREQIEQLLEAGNWAPSHHATEPWRFFVLTGNGRHILGEAYADIAEQTQSPAKLAPEEREAFRAKHAAKAFRSPVVIAVAVSPSAEKGVSRIEEFAAAHAAVQNMLLAAHALGLGAIWRSGEPMYHPRMQQAFGLTGDEALVGLLYVGQPAMPQPEGKRRPVADKTRWITEHLT</sequence>
<accession>A0A7X3CQU6</accession>
<comment type="cofactor">
    <cofactor evidence="8">
        <name>FMN</name>
        <dbReference type="ChEBI" id="CHEBI:58210"/>
    </cofactor>
    <text evidence="8">Binds 1 FMN per subunit.</text>
</comment>
<feature type="binding site" description="in other chain" evidence="8">
    <location>
        <begin position="139"/>
        <end position="141"/>
    </location>
    <ligand>
        <name>FMN</name>
        <dbReference type="ChEBI" id="CHEBI:58210"/>
        <note>ligand shared between dimeric partners</note>
    </ligand>
</feature>
<dbReference type="EC" id="1.-.-.-" evidence="7"/>
<evidence type="ECO:0000313" key="11">
    <source>
        <dbReference type="EMBL" id="MUG69562.1"/>
    </source>
</evidence>
<dbReference type="RefSeq" id="WP_127606877.1">
    <property type="nucleotide sequence ID" value="NZ_JARTHK010000418.1"/>
</dbReference>
<dbReference type="EMBL" id="WNZX01000001">
    <property type="protein sequence ID" value="MUG69562.1"/>
    <property type="molecule type" value="Genomic_DNA"/>
</dbReference>
<dbReference type="InterPro" id="IPR026021">
    <property type="entry name" value="YdjA-like"/>
</dbReference>